<evidence type="ECO:0000256" key="1">
    <source>
        <dbReference type="SAM" id="Coils"/>
    </source>
</evidence>
<evidence type="ECO:0000313" key="5">
    <source>
        <dbReference type="Proteomes" id="UP000266340"/>
    </source>
</evidence>
<feature type="transmembrane region" description="Helical" evidence="2">
    <location>
        <begin position="518"/>
        <end position="539"/>
    </location>
</feature>
<keyword evidence="2" id="KW-1133">Transmembrane helix</keyword>
<comment type="caution">
    <text evidence="4">The sequence shown here is derived from an EMBL/GenBank/DDBJ whole genome shotgun (WGS) entry which is preliminary data.</text>
</comment>
<evidence type="ECO:0000313" key="4">
    <source>
        <dbReference type="EMBL" id="RIE03099.1"/>
    </source>
</evidence>
<organism evidence="4 5">
    <name type="scientific">Cohnella faecalis</name>
    <dbReference type="NCBI Taxonomy" id="2315694"/>
    <lineage>
        <taxon>Bacteria</taxon>
        <taxon>Bacillati</taxon>
        <taxon>Bacillota</taxon>
        <taxon>Bacilli</taxon>
        <taxon>Bacillales</taxon>
        <taxon>Paenibacillaceae</taxon>
        <taxon>Cohnella</taxon>
    </lineage>
</organism>
<dbReference type="InterPro" id="IPR052754">
    <property type="entry name" value="NTPase_KAP_P-loop"/>
</dbReference>
<dbReference type="Pfam" id="PF07693">
    <property type="entry name" value="KAP_NTPase"/>
    <property type="match status" value="1"/>
</dbReference>
<evidence type="ECO:0000256" key="2">
    <source>
        <dbReference type="SAM" id="Phobius"/>
    </source>
</evidence>
<reference evidence="4 5" key="1">
    <citation type="submission" date="2018-09" db="EMBL/GenBank/DDBJ databases">
        <title>Cohnella cavernae sp. nov., isolated from a karst cave.</title>
        <authorList>
            <person name="Zhu H."/>
        </authorList>
    </citation>
    <scope>NUCLEOTIDE SEQUENCE [LARGE SCALE GENOMIC DNA]</scope>
    <source>
        <strain evidence="4 5">K2E09-144</strain>
    </source>
</reference>
<dbReference type="PANTHER" id="PTHR22674">
    <property type="entry name" value="NTPASE, KAP FAMILY P-LOOP DOMAIN-CONTAINING 1"/>
    <property type="match status" value="1"/>
</dbReference>
<feature type="coiled-coil region" evidence="1">
    <location>
        <begin position="565"/>
        <end position="592"/>
    </location>
</feature>
<sequence>MLIVNPETFDQLKEINEAIKQLNGNSLSKESRLELITRIVSKYATEHKETTNDLALFASEFNERFQLRGSIYRISAFRRFPAQKDQILNDKLASGVVHRFNKSFSMRFAWTFNKNGVEVSFGLQSSFSSIKRHSDDSGVFYRAVSKSFSEYNSDLRNLLGQGFNLRINGKKSFLSLEKYIDFLKFNEPHHSEFYLNIPVQEILSNPEMLQAQVNSCFLTIHPLWQAITTSNSLNSYSENTEENFQSMSMGTFSLNNSFLNSSSDELLGSNDDKAESTPLTHCHSDQEFQNDLLDIGEDVESLANLISLREVDNMAIGLFGAWGSGKSFFMKQIKSSVEKNKGRPNDLFHQDIVQIEFNTWHYMDSNLYASLASHIFQKIYDHYKEPESRENMINSLPLITDLRKELNVLQSKKEKFEKELTSEKIGRSVFTAIHNDSEKLLNEVEKLAPNNKTTDKIKAIMAYKNDGKDTLAYLLKVYSKWKLIVKLIPPLAWIFFLLSTGLGIAFFFALHYFFKPNGIANCAWLATLIGYATTAKGILNNEKYKSVKNLWNILTDSLSKVAESRQKIESEIEVLDSKIQNINDEIDEINEGKIIQYYLAERIRSDAYKKELGIINVLRNDFEKLSLFMQTKSTEKNIGRIILYIDDLDRCSPQKVIEVLQAVHLILSAKIFMVIVAVDIRWITKCLHQEYKISLDYEKMNDGASAYDYLEKIFQITYQVNNLSVDDNRKFIKGLFEMSLLSDAKDEAAGAKEESDDEEWNEQDEARFLEQLEESESEEEEQAFEEEQASAYNKLTISEQELSSIIEYAGLCGRTPRTIKRFVNNYRLIKTRYYKDFEPHSTLLLLSLTTGYPLLAIAFLEAIKTSASTDATLNSIFEKLLENENPPKGCKKVFDFIRFRPVGKYLVKDTLATATRVRRYSLYLNDDKEVS</sequence>
<keyword evidence="5" id="KW-1185">Reference proteome</keyword>
<dbReference type="InterPro" id="IPR011646">
    <property type="entry name" value="KAP_P-loop"/>
</dbReference>
<dbReference type="AlphaFoldDB" id="A0A398CP68"/>
<feature type="coiled-coil region" evidence="1">
    <location>
        <begin position="741"/>
        <end position="789"/>
    </location>
</feature>
<protein>
    <recommendedName>
        <fullName evidence="3">KAP NTPase domain-containing protein</fullName>
    </recommendedName>
</protein>
<dbReference type="PANTHER" id="PTHR22674:SF6">
    <property type="entry name" value="NTPASE KAP FAMILY P-LOOP DOMAIN-CONTAINING PROTEIN 1"/>
    <property type="match status" value="1"/>
</dbReference>
<name>A0A398CP68_9BACL</name>
<accession>A0A398CP68</accession>
<keyword evidence="2" id="KW-0812">Transmembrane</keyword>
<feature type="domain" description="KAP NTPase" evidence="3">
    <location>
        <begin position="300"/>
        <end position="828"/>
    </location>
</feature>
<evidence type="ECO:0000259" key="3">
    <source>
        <dbReference type="Pfam" id="PF07693"/>
    </source>
</evidence>
<feature type="transmembrane region" description="Helical" evidence="2">
    <location>
        <begin position="491"/>
        <end position="512"/>
    </location>
</feature>
<dbReference type="EMBL" id="QXJM01000039">
    <property type="protein sequence ID" value="RIE03099.1"/>
    <property type="molecule type" value="Genomic_DNA"/>
</dbReference>
<dbReference type="Proteomes" id="UP000266340">
    <property type="component" value="Unassembled WGS sequence"/>
</dbReference>
<keyword evidence="2" id="KW-0472">Membrane</keyword>
<proteinExistence type="predicted"/>
<keyword evidence="1" id="KW-0175">Coiled coil</keyword>
<gene>
    <name evidence="4" type="ORF">D3H35_21215</name>
</gene>